<evidence type="ECO:0000313" key="2">
    <source>
        <dbReference type="Proteomes" id="UP000048965"/>
    </source>
</evidence>
<name>A0A0P4RDD6_9ACTN</name>
<dbReference type="Proteomes" id="UP000048965">
    <property type="component" value="Unassembled WGS sequence"/>
</dbReference>
<sequence length="75" mass="8023">MTQWHPYASRLAPPARAIASYGATIVGQLGPGSITSVGNSFWNQCLPDAPVLQADVVWPGMNAQVRGNCQWCVLP</sequence>
<gene>
    <name evidence="1" type="ORF">TPA0598_08_00280</name>
</gene>
<accession>A0A0P4RDD6</accession>
<organism evidence="1 2">
    <name type="scientific">Streptomyces lydicamycinicus</name>
    <dbReference type="NCBI Taxonomy" id="1546107"/>
    <lineage>
        <taxon>Bacteria</taxon>
        <taxon>Bacillati</taxon>
        <taxon>Actinomycetota</taxon>
        <taxon>Actinomycetes</taxon>
        <taxon>Kitasatosporales</taxon>
        <taxon>Streptomycetaceae</taxon>
        <taxon>Streptomyces</taxon>
    </lineage>
</organism>
<keyword evidence="2" id="KW-1185">Reference proteome</keyword>
<dbReference type="EMBL" id="BBNO01000008">
    <property type="protein sequence ID" value="GAO11117.1"/>
    <property type="molecule type" value="Genomic_DNA"/>
</dbReference>
<protein>
    <submittedName>
        <fullName evidence="1">DNA-directed DNA polymerase</fullName>
    </submittedName>
</protein>
<keyword evidence="1" id="KW-0239">DNA-directed DNA polymerase</keyword>
<reference evidence="2" key="1">
    <citation type="submission" date="2014-09" db="EMBL/GenBank/DDBJ databases">
        <title>Whole genome shotgun sequence of Streptomyces sp. NBRC 110027.</title>
        <authorList>
            <person name="Komaki H."/>
            <person name="Ichikawa N."/>
            <person name="Katano-Makiyama Y."/>
            <person name="Hosoyama A."/>
            <person name="Hashimoto M."/>
            <person name="Uohara A."/>
            <person name="Kitahashi Y."/>
            <person name="Ohji S."/>
            <person name="Kimura A."/>
            <person name="Yamazoe A."/>
            <person name="Igarashi Y."/>
            <person name="Fujita N."/>
        </authorList>
    </citation>
    <scope>NUCLEOTIDE SEQUENCE [LARGE SCALE GENOMIC DNA]</scope>
    <source>
        <strain evidence="2">NBRC 110027</strain>
    </source>
</reference>
<dbReference type="AlphaFoldDB" id="A0A0P4RDD6"/>
<keyword evidence="1" id="KW-0548">Nucleotidyltransferase</keyword>
<keyword evidence="1" id="KW-0808">Transferase</keyword>
<proteinExistence type="predicted"/>
<comment type="caution">
    <text evidence="1">The sequence shown here is derived from an EMBL/GenBank/DDBJ whole genome shotgun (WGS) entry which is preliminary data.</text>
</comment>
<dbReference type="GO" id="GO:0003887">
    <property type="term" value="F:DNA-directed DNA polymerase activity"/>
    <property type="evidence" value="ECO:0007669"/>
    <property type="project" value="UniProtKB-KW"/>
</dbReference>
<reference evidence="1 2" key="2">
    <citation type="journal article" date="2015" name="Stand. Genomic Sci.">
        <title>Draft genome sequence of marine-derived Streptomyces sp. TP-A0598, a producer of anti-MRSA antibiotic lydicamycins.</title>
        <authorList>
            <person name="Komaki H."/>
            <person name="Ichikawa N."/>
            <person name="Hosoyama A."/>
            <person name="Fujita N."/>
            <person name="Igarashi Y."/>
        </authorList>
    </citation>
    <scope>NUCLEOTIDE SEQUENCE [LARGE SCALE GENOMIC DNA]</scope>
    <source>
        <strain evidence="1 2">NBRC 110027</strain>
    </source>
</reference>
<evidence type="ECO:0000313" key="1">
    <source>
        <dbReference type="EMBL" id="GAO11117.1"/>
    </source>
</evidence>